<dbReference type="PANTHER" id="PTHR24414:SF184">
    <property type="entry name" value="GALACTOSE OXIDASE_KELCH REPEAT SUPERFAMILY PROTEIN"/>
    <property type="match status" value="1"/>
</dbReference>
<protein>
    <recommendedName>
        <fullName evidence="2">F-box domain-containing protein</fullName>
    </recommendedName>
</protein>
<dbReference type="PANTHER" id="PTHR24414">
    <property type="entry name" value="F-BOX/KELCH-REPEAT PROTEIN SKIP4"/>
    <property type="match status" value="1"/>
</dbReference>
<evidence type="ECO:0000313" key="4">
    <source>
        <dbReference type="Proteomes" id="UP000467841"/>
    </source>
</evidence>
<proteinExistence type="predicted"/>
<dbReference type="PROSITE" id="PS50181">
    <property type="entry name" value="FBOX"/>
    <property type="match status" value="1"/>
</dbReference>
<reference evidence="3" key="1">
    <citation type="submission" date="2020-01" db="EMBL/GenBank/DDBJ databases">
        <authorList>
            <person name="Mishra B."/>
        </authorList>
    </citation>
    <scope>NUCLEOTIDE SEQUENCE [LARGE SCALE GENOMIC DNA]</scope>
</reference>
<dbReference type="EMBL" id="CACVBM020001607">
    <property type="protein sequence ID" value="CAA7055261.1"/>
    <property type="molecule type" value="Genomic_DNA"/>
</dbReference>
<evidence type="ECO:0000313" key="3">
    <source>
        <dbReference type="EMBL" id="CAA7055261.1"/>
    </source>
</evidence>
<dbReference type="Gene3D" id="2.120.10.80">
    <property type="entry name" value="Kelch-type beta propeller"/>
    <property type="match status" value="1"/>
</dbReference>
<dbReference type="CDD" id="cd22152">
    <property type="entry name" value="F-box_AtAFR-like"/>
    <property type="match status" value="1"/>
</dbReference>
<dbReference type="OrthoDB" id="45365at2759"/>
<comment type="caution">
    <text evidence="3">The sequence shown here is derived from an EMBL/GenBank/DDBJ whole genome shotgun (WGS) entry which is preliminary data.</text>
</comment>
<keyword evidence="4" id="KW-1185">Reference proteome</keyword>
<dbReference type="InterPro" id="IPR001810">
    <property type="entry name" value="F-box_dom"/>
</dbReference>
<feature type="domain" description="F-box" evidence="2">
    <location>
        <begin position="37"/>
        <end position="83"/>
    </location>
</feature>
<feature type="region of interest" description="Disordered" evidence="1">
    <location>
        <begin position="120"/>
        <end position="142"/>
    </location>
</feature>
<organism evidence="3 4">
    <name type="scientific">Microthlaspi erraticum</name>
    <dbReference type="NCBI Taxonomy" id="1685480"/>
    <lineage>
        <taxon>Eukaryota</taxon>
        <taxon>Viridiplantae</taxon>
        <taxon>Streptophyta</taxon>
        <taxon>Embryophyta</taxon>
        <taxon>Tracheophyta</taxon>
        <taxon>Spermatophyta</taxon>
        <taxon>Magnoliopsida</taxon>
        <taxon>eudicotyledons</taxon>
        <taxon>Gunneridae</taxon>
        <taxon>Pentapetalae</taxon>
        <taxon>rosids</taxon>
        <taxon>malvids</taxon>
        <taxon>Brassicales</taxon>
        <taxon>Brassicaceae</taxon>
        <taxon>Coluteocarpeae</taxon>
        <taxon>Microthlaspi</taxon>
    </lineage>
</organism>
<evidence type="ECO:0000259" key="2">
    <source>
        <dbReference type="PROSITE" id="PS50181"/>
    </source>
</evidence>
<dbReference type="Pfam" id="PF25210">
    <property type="entry name" value="Kelch_FKB95"/>
    <property type="match status" value="1"/>
</dbReference>
<feature type="compositionally biased region" description="Basic residues" evidence="1">
    <location>
        <begin position="18"/>
        <end position="27"/>
    </location>
</feature>
<accession>A0A6D2KPM5</accession>
<evidence type="ECO:0000256" key="1">
    <source>
        <dbReference type="SAM" id="MobiDB-lite"/>
    </source>
</evidence>
<dbReference type="Proteomes" id="UP000467841">
    <property type="component" value="Unassembled WGS sequence"/>
</dbReference>
<dbReference type="SUPFAM" id="SSF117281">
    <property type="entry name" value="Kelch motif"/>
    <property type="match status" value="1"/>
</dbReference>
<dbReference type="AlphaFoldDB" id="A0A6D2KPM5"/>
<name>A0A6D2KPM5_9BRAS</name>
<dbReference type="InterPro" id="IPR050354">
    <property type="entry name" value="F-box/kelch-repeat_ARATH"/>
</dbReference>
<sequence length="424" mass="48490">MSSPPHRSFGGEPMIEKTKRKRKRKKPSPVLPQTLQSTPVPSLPDDLLLSSFARISRLHYPALSLVSKTFRSLLTSPELYETRSLLGRTESCLYLCLKPTTDPFPIRRWFTLCRKPNRTLTTGNTREKKKKKKKQTLTNGYTTEKKKKVNSSGNILIPVSFPNSPQVHWQSVVAVGSCIYVIGGPINDSYSSDLWVQFHVWRKGPSMSAERYYPAVDVVDGKIYVVGGGYDLDASNWMEVFDPKTQTWECVVCPHAERFSRSVDRSAVVEGRIFYMFFMEGMSYDPKEDRWEAMKMMANMDSGWPWLSYCVVDDVLFACCDSEGLRWYDFKKQSWMEMKSLKGLPEFARYCHYQMADYGGKLAVFWKKSVGVKGINKSKKIRCAVIAIEKRNGGEEVWGTVEWHDLVLTLPESFELVHALSAAV</sequence>
<dbReference type="Pfam" id="PF00646">
    <property type="entry name" value="F-box"/>
    <property type="match status" value="1"/>
</dbReference>
<dbReference type="InterPro" id="IPR057499">
    <property type="entry name" value="Kelch_FKB95"/>
</dbReference>
<feature type="region of interest" description="Disordered" evidence="1">
    <location>
        <begin position="1"/>
        <end position="38"/>
    </location>
</feature>
<dbReference type="InterPro" id="IPR015915">
    <property type="entry name" value="Kelch-typ_b-propeller"/>
</dbReference>
<dbReference type="SUPFAM" id="SSF81383">
    <property type="entry name" value="F-box domain"/>
    <property type="match status" value="1"/>
</dbReference>
<gene>
    <name evidence="3" type="ORF">MERR_LOCUS42497</name>
</gene>
<dbReference type="InterPro" id="IPR036047">
    <property type="entry name" value="F-box-like_dom_sf"/>
</dbReference>